<dbReference type="EMBL" id="CP042434">
    <property type="protein sequence ID" value="QEC72361.1"/>
    <property type="molecule type" value="Genomic_DNA"/>
</dbReference>
<gene>
    <name evidence="2" type="ORF">FSB73_12450</name>
</gene>
<dbReference type="RefSeq" id="WP_146782591.1">
    <property type="nucleotide sequence ID" value="NZ_CP042434.1"/>
</dbReference>
<evidence type="ECO:0000313" key="2">
    <source>
        <dbReference type="EMBL" id="QEC72361.1"/>
    </source>
</evidence>
<dbReference type="Proteomes" id="UP000321291">
    <property type="component" value="Chromosome"/>
</dbReference>
<sequence length="548" mass="64269">MENNKSHLSVSTQLNFKDGDSNIQDSTEVFIKSNPTLQSKSYSKEISASKSNSKHIKINYGLKKRNGLDDVIGLTYEFNQNWNRFNNKSETSFQSEQDPTQNLYFNRQYKNLNEKTNHNLLFEANNMFESYSNRYFGGIIINTKNEFNTSIILQDNNIYDHLDNELLQNKYLTVVNHTRIINERPTISLIKDLNRDWPGRYNKKLSFQVDFAAQLYEFKNKSTHDFQVIKKFHIKSIPSFAFSYDYRNSNLYNKFSFNFKRSYRYPILNELAPTTDSSNIYFLNIGNKTLVPSTTNSFIFGITHFGLKKYPWSYFFNFRLDKTNKYFADSSSTDSLGRTISSFTNFGAQNRIAESFRLEKSFVLNKNQFSLSLNENNSYSIQPVFINSRQYQSKYFVSSSFLSMNYELIDLFQTMLITEFRFSKSRQEANNDEGIFKYNNNEFIQTLSGSFNITKRFNISSNVKYHRYSTAGLKPINYVIWNASATFRCLKLNNLEFKFSALDLLHQNSSVINIASNNTFRQIQTNVLQQYFMLSVAFYPRNFGKNPD</sequence>
<dbReference type="KEGG" id="agi:FSB73_12450"/>
<proteinExistence type="predicted"/>
<protein>
    <submittedName>
        <fullName evidence="2">Outer membrane beta-barrel protein</fullName>
    </submittedName>
</protein>
<dbReference type="Pfam" id="PF14905">
    <property type="entry name" value="OMP_b-brl_3"/>
    <property type="match status" value="1"/>
</dbReference>
<feature type="domain" description="Outer membrane protein beta-barrel" evidence="1">
    <location>
        <begin position="217"/>
        <end position="536"/>
    </location>
</feature>
<dbReference type="OrthoDB" id="606930at2"/>
<reference evidence="2 3" key="1">
    <citation type="journal article" date="2017" name="Int. J. Syst. Evol. Microbiol.">
        <title>Arachidicoccus ginsenosidivorans sp. nov., with ginsenoside-converting activity isolated from ginseng cultivating soil.</title>
        <authorList>
            <person name="Siddiqi M.Z."/>
            <person name="Aslam Z."/>
            <person name="Im W.T."/>
        </authorList>
    </citation>
    <scope>NUCLEOTIDE SEQUENCE [LARGE SCALE GENOMIC DNA]</scope>
    <source>
        <strain evidence="2 3">Gsoil 809</strain>
    </source>
</reference>
<keyword evidence="3" id="KW-1185">Reference proteome</keyword>
<organism evidence="2 3">
    <name type="scientific">Arachidicoccus ginsenosidivorans</name>
    <dbReference type="NCBI Taxonomy" id="496057"/>
    <lineage>
        <taxon>Bacteria</taxon>
        <taxon>Pseudomonadati</taxon>
        <taxon>Bacteroidota</taxon>
        <taxon>Chitinophagia</taxon>
        <taxon>Chitinophagales</taxon>
        <taxon>Chitinophagaceae</taxon>
        <taxon>Arachidicoccus</taxon>
    </lineage>
</organism>
<evidence type="ECO:0000313" key="3">
    <source>
        <dbReference type="Proteomes" id="UP000321291"/>
    </source>
</evidence>
<accession>A0A5B8VMP2</accession>
<evidence type="ECO:0000259" key="1">
    <source>
        <dbReference type="Pfam" id="PF14905"/>
    </source>
</evidence>
<name>A0A5B8VMP2_9BACT</name>
<dbReference type="AlphaFoldDB" id="A0A5B8VMP2"/>
<dbReference type="InterPro" id="IPR041700">
    <property type="entry name" value="OMP_b-brl_3"/>
</dbReference>